<sequence length="214" mass="22733">MDGLGIGGGDAHARFADRSFVLSMWAYAELVDPHFAGAVGCAYAAITLVSSAMSSRGLIDLVSGIASFRLRGLGGGLPLRERVGRPRLEGAGRDEQEGGGRRACFGREQARVGVAAAHLPPAVPRPLPAHRRPCVLAVGQVRRREGGEAPAVVWRRRQERGRGIALHRPEETLQSAPRRALGDLPGQDGVSACLWNRRPGDLGSINGAINDRSI</sequence>
<dbReference type="AlphaFoldDB" id="K0RIQ3"/>
<proteinExistence type="predicted"/>
<evidence type="ECO:0000313" key="2">
    <source>
        <dbReference type="Proteomes" id="UP000266841"/>
    </source>
</evidence>
<accession>K0RIQ3</accession>
<organism evidence="1 2">
    <name type="scientific">Thalassiosira oceanica</name>
    <name type="common">Marine diatom</name>
    <dbReference type="NCBI Taxonomy" id="159749"/>
    <lineage>
        <taxon>Eukaryota</taxon>
        <taxon>Sar</taxon>
        <taxon>Stramenopiles</taxon>
        <taxon>Ochrophyta</taxon>
        <taxon>Bacillariophyta</taxon>
        <taxon>Coscinodiscophyceae</taxon>
        <taxon>Thalassiosirophycidae</taxon>
        <taxon>Thalassiosirales</taxon>
        <taxon>Thalassiosiraceae</taxon>
        <taxon>Thalassiosira</taxon>
    </lineage>
</organism>
<keyword evidence="2" id="KW-1185">Reference proteome</keyword>
<evidence type="ECO:0000313" key="1">
    <source>
        <dbReference type="EMBL" id="EJK48766.1"/>
    </source>
</evidence>
<protein>
    <submittedName>
        <fullName evidence="1">Uncharacterized protein</fullName>
    </submittedName>
</protein>
<dbReference type="Proteomes" id="UP000266841">
    <property type="component" value="Unassembled WGS sequence"/>
</dbReference>
<comment type="caution">
    <text evidence="1">The sequence shown here is derived from an EMBL/GenBank/DDBJ whole genome shotgun (WGS) entry which is preliminary data.</text>
</comment>
<name>K0RIQ3_THAOC</name>
<dbReference type="EMBL" id="AGNL01045452">
    <property type="protein sequence ID" value="EJK48766.1"/>
    <property type="molecule type" value="Genomic_DNA"/>
</dbReference>
<reference evidence="1 2" key="1">
    <citation type="journal article" date="2012" name="Genome Biol.">
        <title>Genome and low-iron response of an oceanic diatom adapted to chronic iron limitation.</title>
        <authorList>
            <person name="Lommer M."/>
            <person name="Specht M."/>
            <person name="Roy A.S."/>
            <person name="Kraemer L."/>
            <person name="Andreson R."/>
            <person name="Gutowska M.A."/>
            <person name="Wolf J."/>
            <person name="Bergner S.V."/>
            <person name="Schilhabel M.B."/>
            <person name="Klostermeier U.C."/>
            <person name="Beiko R.G."/>
            <person name="Rosenstiel P."/>
            <person name="Hippler M."/>
            <person name="Laroche J."/>
        </authorList>
    </citation>
    <scope>NUCLEOTIDE SEQUENCE [LARGE SCALE GENOMIC DNA]</scope>
    <source>
        <strain evidence="1 2">CCMP1005</strain>
    </source>
</reference>
<gene>
    <name evidence="1" type="ORF">THAOC_32409</name>
</gene>